<dbReference type="InterPro" id="IPR011055">
    <property type="entry name" value="Dup_hybrid_motif"/>
</dbReference>
<dbReference type="Proteomes" id="UP000020529">
    <property type="component" value="Unassembled WGS sequence"/>
</dbReference>
<keyword evidence="1" id="KW-0732">Signal</keyword>
<dbReference type="Gene3D" id="2.70.70.10">
    <property type="entry name" value="Glucose Permease (Domain IIA)"/>
    <property type="match status" value="1"/>
</dbReference>
<gene>
    <name evidence="3" type="ORF">M124_4008</name>
</gene>
<dbReference type="RefSeq" id="WP_032586643.1">
    <property type="nucleotide sequence ID" value="NZ_JGCY01000010.1"/>
</dbReference>
<dbReference type="InterPro" id="IPR050570">
    <property type="entry name" value="Cell_wall_metabolism_enzyme"/>
</dbReference>
<dbReference type="Pfam" id="PF01551">
    <property type="entry name" value="Peptidase_M23"/>
    <property type="match status" value="1"/>
</dbReference>
<reference evidence="3 4" key="1">
    <citation type="submission" date="2014-02" db="EMBL/GenBank/DDBJ databases">
        <authorList>
            <person name="Sears C."/>
            <person name="Carroll K."/>
            <person name="Sack B.R."/>
            <person name="Qadri F."/>
            <person name="Myers L.L."/>
            <person name="Chung G.-T."/>
            <person name="Escheverria P."/>
            <person name="Fraser C.M."/>
            <person name="Sadzewicz L."/>
            <person name="Shefchek K.A."/>
            <person name="Tallon L."/>
            <person name="Das S.P."/>
            <person name="Daugherty S."/>
            <person name="Mongodin E.F."/>
        </authorList>
    </citation>
    <scope>NUCLEOTIDE SEQUENCE [LARGE SCALE GENOMIC DNA]</scope>
    <source>
        <strain evidence="4">3988T(B)14</strain>
    </source>
</reference>
<dbReference type="PANTHER" id="PTHR21666:SF289">
    <property type="entry name" value="L-ALA--D-GLU ENDOPEPTIDASE"/>
    <property type="match status" value="1"/>
</dbReference>
<name>A0A015W9G7_BACFG</name>
<proteinExistence type="predicted"/>
<comment type="caution">
    <text evidence="3">The sequence shown here is derived from an EMBL/GenBank/DDBJ whole genome shotgun (WGS) entry which is preliminary data.</text>
</comment>
<dbReference type="SUPFAM" id="SSF51261">
    <property type="entry name" value="Duplicated hybrid motif"/>
    <property type="match status" value="1"/>
</dbReference>
<evidence type="ECO:0000313" key="3">
    <source>
        <dbReference type="EMBL" id="EXY77090.1"/>
    </source>
</evidence>
<feature type="domain" description="M23ase beta-sheet core" evidence="2">
    <location>
        <begin position="100"/>
        <end position="192"/>
    </location>
</feature>
<evidence type="ECO:0000259" key="2">
    <source>
        <dbReference type="Pfam" id="PF01551"/>
    </source>
</evidence>
<protein>
    <submittedName>
        <fullName evidence="3">Peptidase M23 family protein</fullName>
    </submittedName>
</protein>
<dbReference type="GO" id="GO:0004222">
    <property type="term" value="F:metalloendopeptidase activity"/>
    <property type="evidence" value="ECO:0007669"/>
    <property type="project" value="TreeGrafter"/>
</dbReference>
<dbReference type="AlphaFoldDB" id="A0A015W9G7"/>
<dbReference type="PATRIC" id="fig|1339315.3.peg.29"/>
<organism evidence="3 4">
    <name type="scientific">Bacteroides fragilis str. 3988T(B)14</name>
    <dbReference type="NCBI Taxonomy" id="1339315"/>
    <lineage>
        <taxon>Bacteria</taxon>
        <taxon>Pseudomonadati</taxon>
        <taxon>Bacteroidota</taxon>
        <taxon>Bacteroidia</taxon>
        <taxon>Bacteroidales</taxon>
        <taxon>Bacteroidaceae</taxon>
        <taxon>Bacteroides</taxon>
    </lineage>
</organism>
<sequence>MKNKFIMFFTYSLFFSVNGYCQFNTVLQKKDIPKAEPVLATTENKLIEEKEKAVVVNDALTTERLAYWKQRRYLSLPIDSMVITSHYGKRKDPFTGKVANHRGIDLKGNNDYVYSIMPGMVVKTGKNKGLGNYVEVRHGDFTSIYGHLYSVLVNAKQAVEAGQPIGISGSTGRSTGEHLHFQMEYKDKTIDPKPILDYINEVIRTVKGQISQQIDNELRRK</sequence>
<dbReference type="CDD" id="cd12797">
    <property type="entry name" value="M23_peptidase"/>
    <property type="match status" value="1"/>
</dbReference>
<dbReference type="PANTHER" id="PTHR21666">
    <property type="entry name" value="PEPTIDASE-RELATED"/>
    <property type="match status" value="1"/>
</dbReference>
<evidence type="ECO:0000313" key="4">
    <source>
        <dbReference type="Proteomes" id="UP000020529"/>
    </source>
</evidence>
<accession>A0A015W9G7</accession>
<dbReference type="EMBL" id="JGCY01000010">
    <property type="protein sequence ID" value="EXY77090.1"/>
    <property type="molecule type" value="Genomic_DNA"/>
</dbReference>
<evidence type="ECO:0000256" key="1">
    <source>
        <dbReference type="ARBA" id="ARBA00022729"/>
    </source>
</evidence>
<dbReference type="InterPro" id="IPR016047">
    <property type="entry name" value="M23ase_b-sheet_dom"/>
</dbReference>